<name>A0ABR1KNT8_9PEZI</name>
<evidence type="ECO:0000313" key="3">
    <source>
        <dbReference type="EMBL" id="KAK7517578.1"/>
    </source>
</evidence>
<dbReference type="InterPro" id="IPR000182">
    <property type="entry name" value="GNAT_dom"/>
</dbReference>
<feature type="compositionally biased region" description="Pro residues" evidence="1">
    <location>
        <begin position="135"/>
        <end position="144"/>
    </location>
</feature>
<organism evidence="3 4">
    <name type="scientific">Phyllosticta citriasiana</name>
    <dbReference type="NCBI Taxonomy" id="595635"/>
    <lineage>
        <taxon>Eukaryota</taxon>
        <taxon>Fungi</taxon>
        <taxon>Dikarya</taxon>
        <taxon>Ascomycota</taxon>
        <taxon>Pezizomycotina</taxon>
        <taxon>Dothideomycetes</taxon>
        <taxon>Dothideomycetes incertae sedis</taxon>
        <taxon>Botryosphaeriales</taxon>
        <taxon>Phyllostictaceae</taxon>
        <taxon>Phyllosticta</taxon>
    </lineage>
</organism>
<dbReference type="Proteomes" id="UP001363622">
    <property type="component" value="Unassembled WGS sequence"/>
</dbReference>
<evidence type="ECO:0000259" key="2">
    <source>
        <dbReference type="PROSITE" id="PS51186"/>
    </source>
</evidence>
<dbReference type="PROSITE" id="PS51186">
    <property type="entry name" value="GNAT"/>
    <property type="match status" value="1"/>
</dbReference>
<dbReference type="InterPro" id="IPR016181">
    <property type="entry name" value="Acyl_CoA_acyltransferase"/>
</dbReference>
<protein>
    <recommendedName>
        <fullName evidence="2">N-acetyltransferase domain-containing protein</fullName>
    </recommendedName>
</protein>
<evidence type="ECO:0000256" key="1">
    <source>
        <dbReference type="SAM" id="MobiDB-lite"/>
    </source>
</evidence>
<dbReference type="SUPFAM" id="SSF55729">
    <property type="entry name" value="Acyl-CoA N-acyltransferases (Nat)"/>
    <property type="match status" value="1"/>
</dbReference>
<dbReference type="CDD" id="cd04301">
    <property type="entry name" value="NAT_SF"/>
    <property type="match status" value="1"/>
</dbReference>
<sequence length="412" mass="45220">MSQFISFLAPTPTITNYDRTQHATEQTAANIPQTFKDAMTVRERVFVEEQNIALENEFDADDARSFHWVVYASVGATGTTNCFKPGAPAAAAPNGESTTTTTTTTTTKTEADAQEERRRSDPSAHRVAVGTVRLVPPPHPPHPAPSDSHALDNSLAAPATFAAAAAAAVANGTASASSPNGHNHSHTTTAIAPPYIKLGRLAILQPYRKLGLARLLVRTALDWAAQHPHLLCPPPSPEAVELAKVEGREGALDGWDGRALVHAQVHLEKFYGSFGFVRDENMGIWDEEGIDHVVLDRALREAASRTGARIAGIRIRWGLYIRTTYSDPNREYAARNDPASYTIVRPSQRARRELFDDHVFGEMQIMGASRDQQILSTFYSPTHLAQVHRGYRIFYSIDYTDEDGNIITFQNP</sequence>
<feature type="compositionally biased region" description="Low complexity" evidence="1">
    <location>
        <begin position="87"/>
        <end position="108"/>
    </location>
</feature>
<reference evidence="3 4" key="1">
    <citation type="submission" date="2024-04" db="EMBL/GenBank/DDBJ databases">
        <title>Phyllosticta paracitricarpa is synonymous to the EU quarantine fungus P. citricarpa based on phylogenomic analyses.</title>
        <authorList>
            <consortium name="Lawrence Berkeley National Laboratory"/>
            <person name="Van Ingen-Buijs V.A."/>
            <person name="Van Westerhoven A.C."/>
            <person name="Haridas S."/>
            <person name="Skiadas P."/>
            <person name="Martin F."/>
            <person name="Groenewald J.Z."/>
            <person name="Crous P.W."/>
            <person name="Seidl M.F."/>
        </authorList>
    </citation>
    <scope>NUCLEOTIDE SEQUENCE [LARGE SCALE GENOMIC DNA]</scope>
    <source>
        <strain evidence="3 4">CBS 123371</strain>
    </source>
</reference>
<gene>
    <name evidence="3" type="ORF">IWZ03DRAFT_423268</name>
</gene>
<dbReference type="EMBL" id="JBBPHU010000005">
    <property type="protein sequence ID" value="KAK7517578.1"/>
    <property type="molecule type" value="Genomic_DNA"/>
</dbReference>
<comment type="caution">
    <text evidence="3">The sequence shown here is derived from an EMBL/GenBank/DDBJ whole genome shotgun (WGS) entry which is preliminary data.</text>
</comment>
<feature type="region of interest" description="Disordered" evidence="1">
    <location>
        <begin position="87"/>
        <end position="126"/>
    </location>
</feature>
<feature type="region of interest" description="Disordered" evidence="1">
    <location>
        <begin position="133"/>
        <end position="152"/>
    </location>
</feature>
<dbReference type="Gene3D" id="3.40.630.30">
    <property type="match status" value="1"/>
</dbReference>
<feature type="domain" description="N-acetyltransferase" evidence="2">
    <location>
        <begin position="115"/>
        <end position="300"/>
    </location>
</feature>
<dbReference type="Pfam" id="PF00583">
    <property type="entry name" value="Acetyltransf_1"/>
    <property type="match status" value="1"/>
</dbReference>
<keyword evidence="4" id="KW-1185">Reference proteome</keyword>
<feature type="compositionally biased region" description="Basic and acidic residues" evidence="1">
    <location>
        <begin position="109"/>
        <end position="124"/>
    </location>
</feature>
<proteinExistence type="predicted"/>
<accession>A0ABR1KNT8</accession>
<evidence type="ECO:0000313" key="4">
    <source>
        <dbReference type="Proteomes" id="UP001363622"/>
    </source>
</evidence>